<feature type="compositionally biased region" description="Basic and acidic residues" evidence="1">
    <location>
        <begin position="54"/>
        <end position="74"/>
    </location>
</feature>
<dbReference type="Proteomes" id="UP000077202">
    <property type="component" value="Unassembled WGS sequence"/>
</dbReference>
<gene>
    <name evidence="2" type="ORF">AXG93_2294s1080</name>
</gene>
<evidence type="ECO:0000256" key="1">
    <source>
        <dbReference type="SAM" id="MobiDB-lite"/>
    </source>
</evidence>
<dbReference type="EMBL" id="LVLJ01001006">
    <property type="protein sequence ID" value="OAE31593.1"/>
    <property type="molecule type" value="Genomic_DNA"/>
</dbReference>
<feature type="region of interest" description="Disordered" evidence="1">
    <location>
        <begin position="24"/>
        <end position="74"/>
    </location>
</feature>
<name>A0A176WG45_MARPO</name>
<feature type="compositionally biased region" description="Basic and acidic residues" evidence="1">
    <location>
        <begin position="26"/>
        <end position="36"/>
    </location>
</feature>
<dbReference type="AlphaFoldDB" id="A0A176WG45"/>
<accession>A0A176WG45</accession>
<proteinExistence type="predicted"/>
<reference evidence="2" key="1">
    <citation type="submission" date="2016-03" db="EMBL/GenBank/DDBJ databases">
        <title>Mechanisms controlling the formation of the plant cell surface in tip-growing cells are functionally conserved among land plants.</title>
        <authorList>
            <person name="Honkanen S."/>
            <person name="Jones V.A."/>
            <person name="Morieri G."/>
            <person name="Champion C."/>
            <person name="Hetherington A.J."/>
            <person name="Kelly S."/>
            <person name="Saint-Marcoux D."/>
            <person name="Proust H."/>
            <person name="Prescott H."/>
            <person name="Dolan L."/>
        </authorList>
    </citation>
    <scope>NUCLEOTIDE SEQUENCE [LARGE SCALE GENOMIC DNA]</scope>
    <source>
        <tissue evidence="2">Whole gametophyte</tissue>
    </source>
</reference>
<sequence length="119" mass="13439">MDAPGAMSDIEVHKESRRKIVAITEENSRSNQRTEGDGVPSVRIRLRPFPGWGETKDWEQQMQREEKAERARTGQDYAKRVGVQRPLAAKMCCDRSQPLAHAMLPLSDNIGQPQRAARA</sequence>
<evidence type="ECO:0000313" key="2">
    <source>
        <dbReference type="EMBL" id="OAE31593.1"/>
    </source>
</evidence>
<evidence type="ECO:0000313" key="3">
    <source>
        <dbReference type="Proteomes" id="UP000077202"/>
    </source>
</evidence>
<protein>
    <submittedName>
        <fullName evidence="2">Uncharacterized protein</fullName>
    </submittedName>
</protein>
<keyword evidence="3" id="KW-1185">Reference proteome</keyword>
<organism evidence="2 3">
    <name type="scientific">Marchantia polymorpha subsp. ruderalis</name>
    <dbReference type="NCBI Taxonomy" id="1480154"/>
    <lineage>
        <taxon>Eukaryota</taxon>
        <taxon>Viridiplantae</taxon>
        <taxon>Streptophyta</taxon>
        <taxon>Embryophyta</taxon>
        <taxon>Marchantiophyta</taxon>
        <taxon>Marchantiopsida</taxon>
        <taxon>Marchantiidae</taxon>
        <taxon>Marchantiales</taxon>
        <taxon>Marchantiaceae</taxon>
        <taxon>Marchantia</taxon>
    </lineage>
</organism>
<comment type="caution">
    <text evidence="2">The sequence shown here is derived from an EMBL/GenBank/DDBJ whole genome shotgun (WGS) entry which is preliminary data.</text>
</comment>